<evidence type="ECO:0000256" key="1">
    <source>
        <dbReference type="ARBA" id="ARBA00008535"/>
    </source>
</evidence>
<evidence type="ECO:0000313" key="7">
    <source>
        <dbReference type="Proteomes" id="UP001519460"/>
    </source>
</evidence>
<keyword evidence="4" id="KW-0175">Coiled coil</keyword>
<dbReference type="EMBL" id="JACVVK020000118">
    <property type="protein sequence ID" value="KAK7491175.1"/>
    <property type="molecule type" value="Genomic_DNA"/>
</dbReference>
<gene>
    <name evidence="6" type="ORF">BaRGS_00017612</name>
</gene>
<sequence length="570" mass="65431">MDCPGLFDTNKTEDELHNAIVKAVIGTHPGPHAVLYVIKIGRYTTEDFEVYSRLKHVFDANISNYMIVIFTHGDLLEKTNKELKDLLSHAPKQLHQVVSECSGRCVVFNNAAKEKQRYVGQLLQEVRALKTQNGDQPYVCSKYANIAEGVKAEVYFRVLNANKQVVETGIEAGDDVLAEMEREEAMTDEQKTEAYQVELDRLRDEITRDNDPSYVAWAVQNLYTAVSASYHFAGEQEDLEGEPTFRFLLVGKTGSGKSATGNTILGRTIFNVALLMDSLTNRCQLERGRVNGNLVEIMDSPGLYDTRTSHEEIARLIVQAVACMNPGPHAVLHTVPIGHKYTDEEYKTFLRLKAYLDEEVTKYMIIVFTRGDELEEENLSIDTYLRRTEGNFRQVLAECKRRHVVFENKPKEKTNQVDKLLEVVGELLKENNGAHYECKLTRDVDGVMNEEISRRVAEANKKEAEENEYRQTEEQKKLKEQERKRIEWEIKLEIAQNRITKFTRQLRQFGLRFFSVDFDSDQKCRVLTLNYANVLQYGEGHREDQTGLVCFFPGCTWWYALCPSCKQQKG</sequence>
<feature type="coiled-coil region" evidence="4">
    <location>
        <begin position="447"/>
        <end position="498"/>
    </location>
</feature>
<dbReference type="Gene3D" id="3.40.50.300">
    <property type="entry name" value="P-loop containing nucleotide triphosphate hydrolases"/>
    <property type="match status" value="2"/>
</dbReference>
<dbReference type="FunFam" id="3.40.50.300:FF:000366">
    <property type="entry name" value="GTPase, IMAP family member 2"/>
    <property type="match status" value="1"/>
</dbReference>
<comment type="caution">
    <text evidence="6">The sequence shown here is derived from an EMBL/GenBank/DDBJ whole genome shotgun (WGS) entry which is preliminary data.</text>
</comment>
<keyword evidence="3" id="KW-0342">GTP-binding</keyword>
<evidence type="ECO:0000313" key="6">
    <source>
        <dbReference type="EMBL" id="KAK7491175.1"/>
    </source>
</evidence>
<feature type="non-terminal residue" evidence="6">
    <location>
        <position position="570"/>
    </location>
</feature>
<evidence type="ECO:0000256" key="3">
    <source>
        <dbReference type="ARBA" id="ARBA00023134"/>
    </source>
</evidence>
<organism evidence="6 7">
    <name type="scientific">Batillaria attramentaria</name>
    <dbReference type="NCBI Taxonomy" id="370345"/>
    <lineage>
        <taxon>Eukaryota</taxon>
        <taxon>Metazoa</taxon>
        <taxon>Spiralia</taxon>
        <taxon>Lophotrochozoa</taxon>
        <taxon>Mollusca</taxon>
        <taxon>Gastropoda</taxon>
        <taxon>Caenogastropoda</taxon>
        <taxon>Sorbeoconcha</taxon>
        <taxon>Cerithioidea</taxon>
        <taxon>Batillariidae</taxon>
        <taxon>Batillaria</taxon>
    </lineage>
</organism>
<protein>
    <recommendedName>
        <fullName evidence="5">AIG1-type G domain-containing protein</fullName>
    </recommendedName>
</protein>
<dbReference type="InterPro" id="IPR027417">
    <property type="entry name" value="P-loop_NTPase"/>
</dbReference>
<dbReference type="InterPro" id="IPR045058">
    <property type="entry name" value="GIMA/IAN/Toc"/>
</dbReference>
<dbReference type="InterPro" id="IPR006703">
    <property type="entry name" value="G_AIG1"/>
</dbReference>
<name>A0ABD0KVI9_9CAEN</name>
<evidence type="ECO:0000256" key="4">
    <source>
        <dbReference type="SAM" id="Coils"/>
    </source>
</evidence>
<dbReference type="GO" id="GO:0005525">
    <property type="term" value="F:GTP binding"/>
    <property type="evidence" value="ECO:0007669"/>
    <property type="project" value="UniProtKB-KW"/>
</dbReference>
<dbReference type="Pfam" id="PF04548">
    <property type="entry name" value="AIG1"/>
    <property type="match status" value="2"/>
</dbReference>
<dbReference type="SUPFAM" id="SSF52540">
    <property type="entry name" value="P-loop containing nucleoside triphosphate hydrolases"/>
    <property type="match status" value="2"/>
</dbReference>
<dbReference type="Proteomes" id="UP001519460">
    <property type="component" value="Unassembled WGS sequence"/>
</dbReference>
<dbReference type="PANTHER" id="PTHR10903:SF184">
    <property type="entry name" value="GTP-BINDING PROTEIN A"/>
    <property type="match status" value="1"/>
</dbReference>
<comment type="similarity">
    <text evidence="1">Belongs to the TRAFAC class TrmE-Era-EngA-EngB-Septin-like GTPase superfamily. AIG1/Toc34/Toc159-like paraseptin GTPase family. IAN subfamily.</text>
</comment>
<accession>A0ABD0KVI9</accession>
<reference evidence="6 7" key="1">
    <citation type="journal article" date="2023" name="Sci. Data">
        <title>Genome assembly of the Korean intertidal mud-creeper Batillaria attramentaria.</title>
        <authorList>
            <person name="Patra A.K."/>
            <person name="Ho P.T."/>
            <person name="Jun S."/>
            <person name="Lee S.J."/>
            <person name="Kim Y."/>
            <person name="Won Y.J."/>
        </authorList>
    </citation>
    <scope>NUCLEOTIDE SEQUENCE [LARGE SCALE GENOMIC DNA]</scope>
    <source>
        <strain evidence="6">Wonlab-2016</strain>
    </source>
</reference>
<dbReference type="PANTHER" id="PTHR10903">
    <property type="entry name" value="GTPASE, IMAP FAMILY MEMBER-RELATED"/>
    <property type="match status" value="1"/>
</dbReference>
<feature type="domain" description="AIG1-type G" evidence="5">
    <location>
        <begin position="1"/>
        <end position="147"/>
    </location>
</feature>
<feature type="domain" description="AIG1-type G" evidence="5">
    <location>
        <begin position="242"/>
        <end position="445"/>
    </location>
</feature>
<dbReference type="PROSITE" id="PS51720">
    <property type="entry name" value="G_AIG1"/>
    <property type="match status" value="2"/>
</dbReference>
<evidence type="ECO:0000259" key="5">
    <source>
        <dbReference type="PROSITE" id="PS51720"/>
    </source>
</evidence>
<proteinExistence type="inferred from homology"/>
<keyword evidence="7" id="KW-1185">Reference proteome</keyword>
<dbReference type="AlphaFoldDB" id="A0ABD0KVI9"/>
<keyword evidence="2" id="KW-0547">Nucleotide-binding</keyword>
<evidence type="ECO:0000256" key="2">
    <source>
        <dbReference type="ARBA" id="ARBA00022741"/>
    </source>
</evidence>